<keyword evidence="2" id="KW-0547">Nucleotide-binding</keyword>
<dbReference type="InterPro" id="IPR002182">
    <property type="entry name" value="NB-ARC"/>
</dbReference>
<keyword evidence="4" id="KW-0067">ATP-binding</keyword>
<feature type="domain" description="NB-ARC" evidence="6">
    <location>
        <begin position="184"/>
        <end position="361"/>
    </location>
</feature>
<dbReference type="Gene3D" id="3.40.50.300">
    <property type="entry name" value="P-loop containing nucleotide triphosphate hydrolases"/>
    <property type="match status" value="1"/>
</dbReference>
<dbReference type="InterPro" id="IPR041118">
    <property type="entry name" value="Rx_N"/>
</dbReference>
<dbReference type="Pfam" id="PF00931">
    <property type="entry name" value="NB-ARC"/>
    <property type="match status" value="1"/>
</dbReference>
<dbReference type="GO" id="GO:0043531">
    <property type="term" value="F:ADP binding"/>
    <property type="evidence" value="ECO:0007669"/>
    <property type="project" value="InterPro"/>
</dbReference>
<dbReference type="Pfam" id="PF18052">
    <property type="entry name" value="Rx_N"/>
    <property type="match status" value="1"/>
</dbReference>
<evidence type="ECO:0000256" key="4">
    <source>
        <dbReference type="ARBA" id="ARBA00022840"/>
    </source>
</evidence>
<evidence type="ECO:0000259" key="6">
    <source>
        <dbReference type="Pfam" id="PF00931"/>
    </source>
</evidence>
<protein>
    <recommendedName>
        <fullName evidence="10">Disease resistance protein RGA3</fullName>
    </recommendedName>
</protein>
<dbReference type="SUPFAM" id="SSF52540">
    <property type="entry name" value="P-loop containing nucleoside triphosphate hydrolases"/>
    <property type="match status" value="1"/>
</dbReference>
<keyword evidence="5" id="KW-0175">Coiled coil</keyword>
<dbReference type="PANTHER" id="PTHR36766">
    <property type="entry name" value="PLANT BROAD-SPECTRUM MILDEW RESISTANCE PROTEIN RPW8"/>
    <property type="match status" value="1"/>
</dbReference>
<feature type="domain" description="Disease resistance N-terminal" evidence="7">
    <location>
        <begin position="5"/>
        <end position="97"/>
    </location>
</feature>
<name>A0A978W5H0_ZIZJJ</name>
<gene>
    <name evidence="8" type="ORF">FEM48_Zijuj01G0284700</name>
</gene>
<comment type="caution">
    <text evidence="8">The sequence shown here is derived from an EMBL/GenBank/DDBJ whole genome shotgun (WGS) entry which is preliminary data.</text>
</comment>
<dbReference type="FunFam" id="3.40.50.300:FF:001091">
    <property type="entry name" value="Probable disease resistance protein At1g61300"/>
    <property type="match status" value="1"/>
</dbReference>
<dbReference type="Gene3D" id="1.20.5.4130">
    <property type="match status" value="1"/>
</dbReference>
<dbReference type="Proteomes" id="UP000813462">
    <property type="component" value="Unassembled WGS sequence"/>
</dbReference>
<evidence type="ECO:0000313" key="9">
    <source>
        <dbReference type="Proteomes" id="UP000813462"/>
    </source>
</evidence>
<feature type="coiled-coil region" evidence="5">
    <location>
        <begin position="28"/>
        <end position="55"/>
    </location>
</feature>
<evidence type="ECO:0000313" key="8">
    <source>
        <dbReference type="EMBL" id="KAH7547204.1"/>
    </source>
</evidence>
<evidence type="ECO:0000259" key="7">
    <source>
        <dbReference type="Pfam" id="PF18052"/>
    </source>
</evidence>
<sequence length="367" mass="42000">MVDAVVSALLDQLLSIIRQQVEPDIRLVMGVENEVTNLETNLQAVRAVLVDAEKRQLREEEVRRWLDELKDVSYEIDDALDEWSTAILKSNIERQEKGVQNSRSITKKKVCLSFLFPCFPYSQVSQLGYRLDIAHKIKTLNGRLDDIAIRKDRYNFNTTTRAINELERPRTTSIVDVSKVLGRDKEKENLISKLLCASGEEKDLLVIISIVGKGGIGKTTLAQLVYNNNEVKAHFDKRIWVCVSDPFDEAKIAKTIIEQLSGKEPKLVDLEALLQTLIESISNKKVLLVLDDVWTYDHHKWEPLKQALQLYGGSGSRILLTTRKKEVALRMGEPDHLTELEKLSEEECWLLFSQVAFSRKDKLKEKE</sequence>
<dbReference type="PRINTS" id="PR00364">
    <property type="entry name" value="DISEASERSIST"/>
</dbReference>
<evidence type="ECO:0000256" key="3">
    <source>
        <dbReference type="ARBA" id="ARBA00022821"/>
    </source>
</evidence>
<organism evidence="8 9">
    <name type="scientific">Ziziphus jujuba var. spinosa</name>
    <dbReference type="NCBI Taxonomy" id="714518"/>
    <lineage>
        <taxon>Eukaryota</taxon>
        <taxon>Viridiplantae</taxon>
        <taxon>Streptophyta</taxon>
        <taxon>Embryophyta</taxon>
        <taxon>Tracheophyta</taxon>
        <taxon>Spermatophyta</taxon>
        <taxon>Magnoliopsida</taxon>
        <taxon>eudicotyledons</taxon>
        <taxon>Gunneridae</taxon>
        <taxon>Pentapetalae</taxon>
        <taxon>rosids</taxon>
        <taxon>fabids</taxon>
        <taxon>Rosales</taxon>
        <taxon>Rhamnaceae</taxon>
        <taxon>Paliureae</taxon>
        <taxon>Ziziphus</taxon>
    </lineage>
</organism>
<evidence type="ECO:0000256" key="2">
    <source>
        <dbReference type="ARBA" id="ARBA00022741"/>
    </source>
</evidence>
<dbReference type="PANTHER" id="PTHR36766:SF45">
    <property type="entry name" value="NB-ARC DOMAIN-CONTAINING PROTEIN"/>
    <property type="match status" value="1"/>
</dbReference>
<dbReference type="GO" id="GO:0005524">
    <property type="term" value="F:ATP binding"/>
    <property type="evidence" value="ECO:0007669"/>
    <property type="project" value="UniProtKB-KW"/>
</dbReference>
<dbReference type="EMBL" id="JAEACU010000001">
    <property type="protein sequence ID" value="KAH7547204.1"/>
    <property type="molecule type" value="Genomic_DNA"/>
</dbReference>
<keyword evidence="3" id="KW-0611">Plant defense</keyword>
<dbReference type="InterPro" id="IPR027417">
    <property type="entry name" value="P-loop_NTPase"/>
</dbReference>
<dbReference type="GO" id="GO:0006952">
    <property type="term" value="P:defense response"/>
    <property type="evidence" value="ECO:0007669"/>
    <property type="project" value="UniProtKB-KW"/>
</dbReference>
<keyword evidence="1" id="KW-0677">Repeat</keyword>
<evidence type="ECO:0000256" key="1">
    <source>
        <dbReference type="ARBA" id="ARBA00022737"/>
    </source>
</evidence>
<reference evidence="8" key="1">
    <citation type="journal article" date="2021" name="Front. Plant Sci.">
        <title>Chromosome-Scale Genome Assembly for Chinese Sour Jujube and Insights Into Its Genome Evolution and Domestication Signature.</title>
        <authorList>
            <person name="Shen L.-Y."/>
            <person name="Luo H."/>
            <person name="Wang X.-L."/>
            <person name="Wang X.-M."/>
            <person name="Qiu X.-J."/>
            <person name="Liu H."/>
            <person name="Zhou S.-S."/>
            <person name="Jia K.-H."/>
            <person name="Nie S."/>
            <person name="Bao Y.-T."/>
            <person name="Zhang R.-G."/>
            <person name="Yun Q.-Z."/>
            <person name="Chai Y.-H."/>
            <person name="Lu J.-Y."/>
            <person name="Li Y."/>
            <person name="Zhao S.-W."/>
            <person name="Mao J.-F."/>
            <person name="Jia S.-G."/>
            <person name="Mao Y.-M."/>
        </authorList>
    </citation>
    <scope>NUCLEOTIDE SEQUENCE</scope>
    <source>
        <strain evidence="8">AT0</strain>
        <tissue evidence="8">Leaf</tissue>
    </source>
</reference>
<proteinExistence type="predicted"/>
<evidence type="ECO:0008006" key="10">
    <source>
        <dbReference type="Google" id="ProtNLM"/>
    </source>
</evidence>
<dbReference type="AlphaFoldDB" id="A0A978W5H0"/>
<accession>A0A978W5H0</accession>
<evidence type="ECO:0000256" key="5">
    <source>
        <dbReference type="SAM" id="Coils"/>
    </source>
</evidence>